<feature type="region of interest" description="Disordered" evidence="1">
    <location>
        <begin position="40"/>
        <end position="60"/>
    </location>
</feature>
<protein>
    <submittedName>
        <fullName evidence="2">Uncharacterized protein</fullName>
    </submittedName>
</protein>
<feature type="region of interest" description="Disordered" evidence="1">
    <location>
        <begin position="211"/>
        <end position="235"/>
    </location>
</feature>
<dbReference type="InParanoid" id="E4WZR0"/>
<organism evidence="2">
    <name type="scientific">Oikopleura dioica</name>
    <name type="common">Tunicate</name>
    <dbReference type="NCBI Taxonomy" id="34765"/>
    <lineage>
        <taxon>Eukaryota</taxon>
        <taxon>Metazoa</taxon>
        <taxon>Chordata</taxon>
        <taxon>Tunicata</taxon>
        <taxon>Appendicularia</taxon>
        <taxon>Copelata</taxon>
        <taxon>Oikopleuridae</taxon>
        <taxon>Oikopleura</taxon>
    </lineage>
</organism>
<name>E4WZR0_OIKDI</name>
<feature type="compositionally biased region" description="Polar residues" evidence="1">
    <location>
        <begin position="302"/>
        <end position="318"/>
    </location>
</feature>
<accession>E4WZR0</accession>
<evidence type="ECO:0000313" key="2">
    <source>
        <dbReference type="EMBL" id="CBY22656.1"/>
    </source>
</evidence>
<proteinExistence type="predicted"/>
<dbReference type="Proteomes" id="UP000001307">
    <property type="component" value="Unassembled WGS sequence"/>
</dbReference>
<reference evidence="2" key="1">
    <citation type="journal article" date="2010" name="Science">
        <title>Plasticity of animal genome architecture unmasked by rapid evolution of a pelagic tunicate.</title>
        <authorList>
            <person name="Denoeud F."/>
            <person name="Henriet S."/>
            <person name="Mungpakdee S."/>
            <person name="Aury J.M."/>
            <person name="Da Silva C."/>
            <person name="Brinkmann H."/>
            <person name="Mikhaleva J."/>
            <person name="Olsen L.C."/>
            <person name="Jubin C."/>
            <person name="Canestro C."/>
            <person name="Bouquet J.M."/>
            <person name="Danks G."/>
            <person name="Poulain J."/>
            <person name="Campsteijn C."/>
            <person name="Adamski M."/>
            <person name="Cross I."/>
            <person name="Yadetie F."/>
            <person name="Muffato M."/>
            <person name="Louis A."/>
            <person name="Butcher S."/>
            <person name="Tsagkogeorga G."/>
            <person name="Konrad A."/>
            <person name="Singh S."/>
            <person name="Jensen M.F."/>
            <person name="Cong E.H."/>
            <person name="Eikeseth-Otteraa H."/>
            <person name="Noel B."/>
            <person name="Anthouard V."/>
            <person name="Porcel B.M."/>
            <person name="Kachouri-Lafond R."/>
            <person name="Nishino A."/>
            <person name="Ugolini M."/>
            <person name="Chourrout P."/>
            <person name="Nishida H."/>
            <person name="Aasland R."/>
            <person name="Huzurbazar S."/>
            <person name="Westhof E."/>
            <person name="Delsuc F."/>
            <person name="Lehrach H."/>
            <person name="Reinhardt R."/>
            <person name="Weissenbach J."/>
            <person name="Roy S.W."/>
            <person name="Artiguenave F."/>
            <person name="Postlethwait J.H."/>
            <person name="Manak J.R."/>
            <person name="Thompson E.M."/>
            <person name="Jaillon O."/>
            <person name="Du Pasquier L."/>
            <person name="Boudinot P."/>
            <person name="Liberles D.A."/>
            <person name="Volff J.N."/>
            <person name="Philippe H."/>
            <person name="Lenhard B."/>
            <person name="Roest Crollius H."/>
            <person name="Wincker P."/>
            <person name="Chourrout D."/>
        </authorList>
    </citation>
    <scope>NUCLEOTIDE SEQUENCE [LARGE SCALE GENOMIC DNA]</scope>
</reference>
<sequence length="610" mass="67569">MQPLLPAQPTQQSVELPQPPLPKPIPAAFNQQYLPSDNASSLELPRATSEPASEIDSQISNTSRAITDAFDKCKVSSPARYYSIETHSPNLALQDSLAVALNTTHDTNNLPNSAPSPSDQETIHYLDSNNHSPCSLISFNEDDSIISIHNNDVLTSTFIPHDTTEQIMTENFSTVKKNGKRSLDQVSHIDHETPAQDRGPKSQRLMQTTLAFKPKNSPIRHQNSRTPKPVNLFPNRASTPPLHLFAGIIEKSPELASNPLLQSIASTSLEDALERSPARRSLRTTKKSSQNSGGAPADVAPNPTNDVESISLNGTLGLNDSEDSQSTFICPLIAEGERLQPNLGQLKKFVDSQLVKSKARVMAGHAKIGNNYFLPQSAFTEVASLMGGSVTLNEYIDSGNHTAVPNSSDEIADLNNFAKNQMESLTRDFHKIGIEPREGREIWLTLIGNHCQKIITRLNTIIRDYHSMTLAQKKELYILEPSDFAAIKNIRERMIELLDIFKNGLKLVEHFSNGGQWLGRLIPLPHSKKVFKLMTTKLVHEQHRAQQSPIKTLLNLNTFHLDRMGIAYCNKNYSRIVLGVYANGGLQIRRQITFMIAKKGSPSTHLTADQ</sequence>
<feature type="region of interest" description="Disordered" evidence="1">
    <location>
        <begin position="1"/>
        <end position="27"/>
    </location>
</feature>
<evidence type="ECO:0000313" key="3">
    <source>
        <dbReference type="Proteomes" id="UP000001307"/>
    </source>
</evidence>
<keyword evidence="3" id="KW-1185">Reference proteome</keyword>
<dbReference type="EMBL" id="FN653019">
    <property type="protein sequence ID" value="CBY22656.1"/>
    <property type="molecule type" value="Genomic_DNA"/>
</dbReference>
<dbReference type="AlphaFoldDB" id="E4WZR0"/>
<feature type="region of interest" description="Disordered" evidence="1">
    <location>
        <begin position="270"/>
        <end position="318"/>
    </location>
</feature>
<evidence type="ECO:0000256" key="1">
    <source>
        <dbReference type="SAM" id="MobiDB-lite"/>
    </source>
</evidence>
<gene>
    <name evidence="2" type="ORF">GSOID_T00013425001</name>
</gene>